<dbReference type="EMBL" id="JAVMIP010000004">
    <property type="protein sequence ID" value="MDS3860491.1"/>
    <property type="molecule type" value="Genomic_DNA"/>
</dbReference>
<proteinExistence type="predicted"/>
<dbReference type="InterPro" id="IPR027417">
    <property type="entry name" value="P-loop_NTPase"/>
</dbReference>
<organism evidence="1 2">
    <name type="scientific">Pseudocalidococcus azoricus BACA0444</name>
    <dbReference type="NCBI Taxonomy" id="2918990"/>
    <lineage>
        <taxon>Bacteria</taxon>
        <taxon>Bacillati</taxon>
        <taxon>Cyanobacteriota</taxon>
        <taxon>Cyanophyceae</taxon>
        <taxon>Acaryochloridales</taxon>
        <taxon>Thermosynechococcaceae</taxon>
        <taxon>Pseudocalidococcus</taxon>
        <taxon>Pseudocalidococcus azoricus</taxon>
    </lineage>
</organism>
<dbReference type="AlphaFoldDB" id="A0AAE4FQU6"/>
<sequence>MYFYTAYHLNIASELALPELLPTQAPPDITIKYAPVQHPIQELAARPRTYSAPDSPDLFHFYPNVGLFQIHQAREIWLDPLPEAQEDLIRAFLLGPVFGALLYVRGHLVLHASCVVMGSGAVAFMGASGQGKSTLTSFLYQRGYSLVADDKVLVQPSPAGPPVVIPGYPHIRLWPDTVSALGFSLNRLPNLFTGITKKIHRLEAGFCQEAVPLTALYVLTAADTVSIEPLLGQNAFFELTCHRYIAPAIPVLGENPTQFRLIGQVLQQIPLYRLNRPRQFEYMEEVIQGLEARHY</sequence>
<accession>A0AAE4FQU6</accession>
<name>A0AAE4FQU6_9CYAN</name>
<dbReference type="Gene3D" id="3.40.50.300">
    <property type="entry name" value="P-loop containing nucleotide triphosphate hydrolases"/>
    <property type="match status" value="1"/>
</dbReference>
<gene>
    <name evidence="1" type="ORF">RIF25_06675</name>
</gene>
<evidence type="ECO:0000313" key="1">
    <source>
        <dbReference type="EMBL" id="MDS3860491.1"/>
    </source>
</evidence>
<dbReference type="SUPFAM" id="SSF53795">
    <property type="entry name" value="PEP carboxykinase-like"/>
    <property type="match status" value="1"/>
</dbReference>
<comment type="caution">
    <text evidence="1">The sequence shown here is derived from an EMBL/GenBank/DDBJ whole genome shotgun (WGS) entry which is preliminary data.</text>
</comment>
<evidence type="ECO:0008006" key="3">
    <source>
        <dbReference type="Google" id="ProtNLM"/>
    </source>
</evidence>
<dbReference type="RefSeq" id="WP_322877766.1">
    <property type="nucleotide sequence ID" value="NZ_JAVMIP010000004.1"/>
</dbReference>
<evidence type="ECO:0000313" key="2">
    <source>
        <dbReference type="Proteomes" id="UP001268256"/>
    </source>
</evidence>
<protein>
    <recommendedName>
        <fullName evidence="3">HPr kinase</fullName>
    </recommendedName>
</protein>
<dbReference type="Proteomes" id="UP001268256">
    <property type="component" value="Unassembled WGS sequence"/>
</dbReference>
<keyword evidence="2" id="KW-1185">Reference proteome</keyword>
<reference evidence="2" key="1">
    <citation type="submission" date="2023-07" db="EMBL/GenBank/DDBJ databases">
        <authorList>
            <person name="Luz R."/>
            <person name="Cordeiro R."/>
            <person name="Fonseca A."/>
            <person name="Goncalves V."/>
        </authorList>
    </citation>
    <scope>NUCLEOTIDE SEQUENCE [LARGE SCALE GENOMIC DNA]</scope>
    <source>
        <strain evidence="2">BACA0444</strain>
    </source>
</reference>